<protein>
    <submittedName>
        <fullName evidence="1">Uncharacterized protein</fullName>
    </submittedName>
</protein>
<evidence type="ECO:0000313" key="1">
    <source>
        <dbReference type="EMBL" id="KAJ8727973.1"/>
    </source>
</evidence>
<name>A0ACC2QZI0_9NEOP</name>
<gene>
    <name evidence="1" type="ORF">PYW08_016358</name>
</gene>
<comment type="caution">
    <text evidence="1">The sequence shown here is derived from an EMBL/GenBank/DDBJ whole genome shotgun (WGS) entry which is preliminary data.</text>
</comment>
<dbReference type="Proteomes" id="UP001231649">
    <property type="component" value="Chromosome 9"/>
</dbReference>
<reference evidence="1" key="1">
    <citation type="submission" date="2023-03" db="EMBL/GenBank/DDBJ databases">
        <title>Chromosome-level genomes of two armyworms, Mythimna separata and Mythimna loreyi, provide insights into the biosynthesis and reception of sex pheromones.</title>
        <authorList>
            <person name="Zhao H."/>
        </authorList>
    </citation>
    <scope>NUCLEOTIDE SEQUENCE</scope>
    <source>
        <strain evidence="1">BeijingLab</strain>
    </source>
</reference>
<accession>A0ACC2QZI0</accession>
<proteinExistence type="predicted"/>
<dbReference type="EMBL" id="CM056785">
    <property type="protein sequence ID" value="KAJ8727973.1"/>
    <property type="molecule type" value="Genomic_DNA"/>
</dbReference>
<keyword evidence="2" id="KW-1185">Reference proteome</keyword>
<sequence length="731" mass="82450">MKNRTKLILKKFINSLLSNQGVKTKMSFVDLATLTMHRRNELEARLNIFWGKCDRAVDDIKKLKMKTQGFVLQLNCDPSELKERFLSAMKQLDEYMYLITDFNIAISKLDEAANVEYTPVQDSFSKPMMPLAPLPPFNLIDALSEPAPSTSTACQNHCPPEKPKRVKTPKADQSLIVFSSTSSSEETVSQTNSRVAVKEVQCELEAELNKVKVEDPPAPLPEASNLPAQTVLETDQVYDATIMHVDGAFFWVITDDPEEVQNLMMEMTNYYTENQKIISSKEVKALNCCAYYDEDSDCFYRGLFIKLSEEDSEIAEIFVVDTGEMRCAPVVCVQPLYPRFCSKPPYARCCHLAGVDLVSYNNKSLMEKQEDFMRGYVGKQCSIEVDDNTSESLGVYVVLPSGETLNQIIVQQGLALPNKPVEEEKDSPEQVSSANQADYEITDCPEYEDPVEAVTGYKNRDEIDICKHYKGGPEKTCFKGSRCNKKHIVMHPDGWTLDRVPVMGKCKSVPLPAPDTWHKVLVTCVCHFDRVYVQLLTEKRQEPEIPSFGVVLPATTLSALVRDMNSPATRTAYKPLTIPPAPGEFVAALYPPDNNWYRARVLSVTRADQSVEVMYMDYGTVLWVKEDQLRMLEPRQLSLPMQAVRCVLAGVRARSHLSQQWAQAKRALTDMVQDKTLDVHVIARDYDEITVELFDEDGYSIAEQLAANDMVELTDYSIVDDTAVTKKIVVP</sequence>
<evidence type="ECO:0000313" key="2">
    <source>
        <dbReference type="Proteomes" id="UP001231649"/>
    </source>
</evidence>
<organism evidence="1 2">
    <name type="scientific">Mythimna loreyi</name>
    <dbReference type="NCBI Taxonomy" id="667449"/>
    <lineage>
        <taxon>Eukaryota</taxon>
        <taxon>Metazoa</taxon>
        <taxon>Ecdysozoa</taxon>
        <taxon>Arthropoda</taxon>
        <taxon>Hexapoda</taxon>
        <taxon>Insecta</taxon>
        <taxon>Pterygota</taxon>
        <taxon>Neoptera</taxon>
        <taxon>Endopterygota</taxon>
        <taxon>Lepidoptera</taxon>
        <taxon>Glossata</taxon>
        <taxon>Ditrysia</taxon>
        <taxon>Noctuoidea</taxon>
        <taxon>Noctuidae</taxon>
        <taxon>Noctuinae</taxon>
        <taxon>Hadenini</taxon>
        <taxon>Mythimna</taxon>
    </lineage>
</organism>